<dbReference type="EMBL" id="JAJHVV010000006">
    <property type="protein sequence ID" value="MCK6263736.1"/>
    <property type="molecule type" value="Genomic_DNA"/>
</dbReference>
<comment type="caution">
    <text evidence="3">The sequence shown here is derived from an EMBL/GenBank/DDBJ whole genome shotgun (WGS) entry which is preliminary data.</text>
</comment>
<feature type="transmembrane region" description="Helical" evidence="1">
    <location>
        <begin position="423"/>
        <end position="443"/>
    </location>
</feature>
<dbReference type="Proteomes" id="UP001139559">
    <property type="component" value="Unassembled WGS sequence"/>
</dbReference>
<feature type="chain" id="PRO_5040932839" evidence="2">
    <location>
        <begin position="30"/>
        <end position="552"/>
    </location>
</feature>
<dbReference type="PANTHER" id="PTHR40940">
    <property type="entry name" value="PROTEIN BATD-RELATED"/>
    <property type="match status" value="1"/>
</dbReference>
<sequence length="552" mass="61538">MQSILSRYSSIISLLTLLSVSTVSFVANGATTALTSVSTNQVAKNEVFQLRIVVNEKVSQDEIDFSILENDFYMSRPSFGTSINIINGDRNNRSEWNVSLAAQKLGTLTIPSFSIAGATTQPIQIEVSMDNDQPQASDLVELRSRLSTTSLYPKESARLDFRLIIKADPRRLQNAQIVQPKIDGMKIELDGEPNQYQTIKDGIEVTVVDQRYRIDAIQSGEFTLIAPAFTGTVIHGDTRRGTTTMINADTAPEQFTLTVHPKPENYSGAWLPTKQLQIEQQWLNQDGQLVNEDTPHAMQVGDALTRMITLKIDGLNPNQYPNLTIDYPETFRVYEEKPQFTHDQNGNTVMTLKQVLIPQQTGEHELSGVSINWWDSKNKKQTASTLNGLAISVSEATGVNNSQVITPQVPLPQTVNTVYDSGIWPYLTALFATLWLVSMAFIIRNRSVRGNNTDDDSNSTVGDSSTLERFKAALKTEDVIKSQFLLTQWLGEHTDLSDEESQVINQFKQKLSSAYSAQCPSPSAIESNNKLLKMMKRVERRKPSNQCPLGKL</sequence>
<keyword evidence="1" id="KW-1133">Transmembrane helix</keyword>
<keyword evidence="2" id="KW-0732">Signal</keyword>
<keyword evidence="4" id="KW-1185">Reference proteome</keyword>
<keyword evidence="1" id="KW-0472">Membrane</keyword>
<evidence type="ECO:0000256" key="2">
    <source>
        <dbReference type="SAM" id="SignalP"/>
    </source>
</evidence>
<evidence type="ECO:0000313" key="4">
    <source>
        <dbReference type="Proteomes" id="UP001139559"/>
    </source>
</evidence>
<reference evidence="3" key="1">
    <citation type="submission" date="2021-11" db="EMBL/GenBank/DDBJ databases">
        <title>Vibrio ZSDE26 sp. nov. and Vibrio ZSDZ34 sp. nov., isolated from coastal seawater in Qingdao.</title>
        <authorList>
            <person name="Zhang P."/>
        </authorList>
    </citation>
    <scope>NUCLEOTIDE SEQUENCE</scope>
    <source>
        <strain evidence="3">ZSDE26</strain>
    </source>
</reference>
<organism evidence="3 4">
    <name type="scientific">Vibrio amylolyticus</name>
    <dbReference type="NCBI Taxonomy" id="2847292"/>
    <lineage>
        <taxon>Bacteria</taxon>
        <taxon>Pseudomonadati</taxon>
        <taxon>Pseudomonadota</taxon>
        <taxon>Gammaproteobacteria</taxon>
        <taxon>Vibrionales</taxon>
        <taxon>Vibrionaceae</taxon>
        <taxon>Vibrio</taxon>
    </lineage>
</organism>
<name>A0A9X2BH90_9VIBR</name>
<gene>
    <name evidence="3" type="ORF">KP803_10670</name>
</gene>
<dbReference type="RefSeq" id="WP_248008825.1">
    <property type="nucleotide sequence ID" value="NZ_JAJHVV010000006.1"/>
</dbReference>
<protein>
    <submittedName>
        <fullName evidence="3">BatD family protein</fullName>
    </submittedName>
</protein>
<proteinExistence type="predicted"/>
<evidence type="ECO:0000313" key="3">
    <source>
        <dbReference type="EMBL" id="MCK6263736.1"/>
    </source>
</evidence>
<keyword evidence="1" id="KW-0812">Transmembrane</keyword>
<dbReference type="Pfam" id="PF13584">
    <property type="entry name" value="BatD"/>
    <property type="match status" value="1"/>
</dbReference>
<feature type="signal peptide" evidence="2">
    <location>
        <begin position="1"/>
        <end position="29"/>
    </location>
</feature>
<dbReference type="PANTHER" id="PTHR40940:SF1">
    <property type="entry name" value="PROTEIN BATD"/>
    <property type="match status" value="1"/>
</dbReference>
<evidence type="ECO:0000256" key="1">
    <source>
        <dbReference type="SAM" id="Phobius"/>
    </source>
</evidence>
<dbReference type="AlphaFoldDB" id="A0A9X2BH90"/>
<dbReference type="InterPro" id="IPR025738">
    <property type="entry name" value="BatD"/>
</dbReference>
<accession>A0A9X2BH90</accession>